<organism evidence="1">
    <name type="scientific">viral metagenome</name>
    <dbReference type="NCBI Taxonomy" id="1070528"/>
    <lineage>
        <taxon>unclassified sequences</taxon>
        <taxon>metagenomes</taxon>
        <taxon>organismal metagenomes</taxon>
    </lineage>
</organism>
<name>A0A6C0J3Q5_9ZZZZ</name>
<accession>A0A6C0J3Q5</accession>
<proteinExistence type="predicted"/>
<dbReference type="EMBL" id="MN740325">
    <property type="protein sequence ID" value="QHU00262.1"/>
    <property type="molecule type" value="Genomic_DNA"/>
</dbReference>
<sequence>MDMDDLINLSKKSQINVLKKNNNKWVLRDKRKIINDCNKMKKKIIRNFSTNLKNLSLKDNIKSTDLADINNKNIYDIDNIDTIINLINNNSDYNPDYIEFYSN</sequence>
<dbReference type="AlphaFoldDB" id="A0A6C0J3Q5"/>
<evidence type="ECO:0000313" key="1">
    <source>
        <dbReference type="EMBL" id="QHU00262.1"/>
    </source>
</evidence>
<protein>
    <submittedName>
        <fullName evidence="1">Uncharacterized protein</fullName>
    </submittedName>
</protein>
<reference evidence="1" key="1">
    <citation type="journal article" date="2020" name="Nature">
        <title>Giant virus diversity and host interactions through global metagenomics.</title>
        <authorList>
            <person name="Schulz F."/>
            <person name="Roux S."/>
            <person name="Paez-Espino D."/>
            <person name="Jungbluth S."/>
            <person name="Walsh D.A."/>
            <person name="Denef V.J."/>
            <person name="McMahon K.D."/>
            <person name="Konstantinidis K.T."/>
            <person name="Eloe-Fadrosh E.A."/>
            <person name="Kyrpides N.C."/>
            <person name="Woyke T."/>
        </authorList>
    </citation>
    <scope>NUCLEOTIDE SEQUENCE</scope>
    <source>
        <strain evidence="1">GVMAG-M-3300025860-12</strain>
    </source>
</reference>